<evidence type="ECO:0000313" key="3">
    <source>
        <dbReference type="Proteomes" id="UP001147752"/>
    </source>
</evidence>
<evidence type="ECO:0000256" key="1">
    <source>
        <dbReference type="SAM" id="MobiDB-lite"/>
    </source>
</evidence>
<name>A0A9W9S8T1_9EURO</name>
<feature type="region of interest" description="Disordered" evidence="1">
    <location>
        <begin position="56"/>
        <end position="77"/>
    </location>
</feature>
<evidence type="ECO:0000313" key="2">
    <source>
        <dbReference type="EMBL" id="KAJ5372724.1"/>
    </source>
</evidence>
<proteinExistence type="predicted"/>
<dbReference type="GeneID" id="81461643"/>
<reference evidence="2" key="2">
    <citation type="journal article" date="2023" name="IMA Fungus">
        <title>Comparative genomic study of the Penicillium genus elucidates a diverse pangenome and 15 lateral gene transfer events.</title>
        <authorList>
            <person name="Petersen C."/>
            <person name="Sorensen T."/>
            <person name="Nielsen M.R."/>
            <person name="Sondergaard T.E."/>
            <person name="Sorensen J.L."/>
            <person name="Fitzpatrick D.A."/>
            <person name="Frisvad J.C."/>
            <person name="Nielsen K.L."/>
        </authorList>
    </citation>
    <scope>NUCLEOTIDE SEQUENCE</scope>
    <source>
        <strain evidence="2">IBT 3081</strain>
    </source>
</reference>
<dbReference type="RefSeq" id="XP_056578710.1">
    <property type="nucleotide sequence ID" value="XM_056722460.1"/>
</dbReference>
<dbReference type="EMBL" id="JAPZBT010000002">
    <property type="protein sequence ID" value="KAJ5372724.1"/>
    <property type="molecule type" value="Genomic_DNA"/>
</dbReference>
<accession>A0A9W9S8T1</accession>
<reference evidence="2" key="1">
    <citation type="submission" date="2022-12" db="EMBL/GenBank/DDBJ databases">
        <authorList>
            <person name="Petersen C."/>
        </authorList>
    </citation>
    <scope>NUCLEOTIDE SEQUENCE</scope>
    <source>
        <strain evidence="2">IBT 3081</strain>
    </source>
</reference>
<dbReference type="AlphaFoldDB" id="A0A9W9S8T1"/>
<keyword evidence="3" id="KW-1185">Reference proteome</keyword>
<protein>
    <submittedName>
        <fullName evidence="2">Uncharacterized protein</fullName>
    </submittedName>
</protein>
<gene>
    <name evidence="2" type="ORF">N7517_004730</name>
</gene>
<organism evidence="2 3">
    <name type="scientific">Penicillium concentricum</name>
    <dbReference type="NCBI Taxonomy" id="293559"/>
    <lineage>
        <taxon>Eukaryota</taxon>
        <taxon>Fungi</taxon>
        <taxon>Dikarya</taxon>
        <taxon>Ascomycota</taxon>
        <taxon>Pezizomycotina</taxon>
        <taxon>Eurotiomycetes</taxon>
        <taxon>Eurotiomycetidae</taxon>
        <taxon>Eurotiales</taxon>
        <taxon>Aspergillaceae</taxon>
        <taxon>Penicillium</taxon>
    </lineage>
</organism>
<comment type="caution">
    <text evidence="2">The sequence shown here is derived from an EMBL/GenBank/DDBJ whole genome shotgun (WGS) entry which is preliminary data.</text>
</comment>
<dbReference type="Proteomes" id="UP001147752">
    <property type="component" value="Unassembled WGS sequence"/>
</dbReference>
<sequence length="213" mass="24033">MTEIDCYHIQCADKAAKGNGKVQIVLPHYNLSGVQQSLTFGFNCDLSQNFQSWERMDTEATQSTTRRSATPGPSTTRREYVTHEQTVDPTGMHPSHETITETYRKERVQIGAEPPKVPGPIRAIGSDGEPRSEATRKELAWFLQDAAPRFRVKRDKVRDQVSFVSDELPSTPRGIPTDVIHEFKWKIIRLCDKGSESSIRCANYIHSSLNNGE</sequence>
<dbReference type="OrthoDB" id="5427304at2759"/>
<feature type="compositionally biased region" description="Polar residues" evidence="1">
    <location>
        <begin position="59"/>
        <end position="75"/>
    </location>
</feature>